<proteinExistence type="predicted"/>
<protein>
    <submittedName>
        <fullName evidence="2">Uncharacterized protein</fullName>
    </submittedName>
</protein>
<sequence length="133" mass="14603">MFEDRQVLVHMQQGDSDRDIALPADGPQEAHRCEARCPGVRLGWLDPAQPLPEDPVIAREFGRTPRLRVDDGLPKTSNSITNDEFSGLTTGSQAICRRFTTRLLTPGDANGTHSAQRCVQPIMIVLDDHSVGS</sequence>
<dbReference type="RefSeq" id="WP_233468733.1">
    <property type="nucleotide sequence ID" value="NZ_JAMXWF010000037.1"/>
</dbReference>
<keyword evidence="3" id="KW-1185">Reference proteome</keyword>
<dbReference type="Proteomes" id="UP001209412">
    <property type="component" value="Unassembled WGS sequence"/>
</dbReference>
<dbReference type="Proteomes" id="UP001242288">
    <property type="component" value="Unassembled WGS sequence"/>
</dbReference>
<dbReference type="EMBL" id="JAPKHW010000037">
    <property type="protein sequence ID" value="MCX4150116.1"/>
    <property type="molecule type" value="Genomic_DNA"/>
</dbReference>
<reference evidence="2" key="1">
    <citation type="submission" date="2022-06" db="EMBL/GenBank/DDBJ databases">
        <title>PHB producers.</title>
        <authorList>
            <person name="Besaury L."/>
        </authorList>
    </citation>
    <scope>NUCLEOTIDE SEQUENCE</scope>
    <source>
        <strain evidence="2 3">SEWS6</strain>
    </source>
</reference>
<evidence type="ECO:0000313" key="1">
    <source>
        <dbReference type="EMBL" id="MCX4150116.1"/>
    </source>
</evidence>
<evidence type="ECO:0000313" key="3">
    <source>
        <dbReference type="Proteomes" id="UP001209412"/>
    </source>
</evidence>
<gene>
    <name evidence="2" type="ORF">NIE36_32855</name>
    <name evidence="1" type="ORF">OSB80_32925</name>
</gene>
<dbReference type="AlphaFoldDB" id="A0AAP5BI26"/>
<name>A0AAP5BI26_9BURK</name>
<comment type="caution">
    <text evidence="2">The sequence shown here is derived from an EMBL/GenBank/DDBJ whole genome shotgun (WGS) entry which is preliminary data.</text>
</comment>
<evidence type="ECO:0000313" key="2">
    <source>
        <dbReference type="EMBL" id="MDQ6411933.1"/>
    </source>
</evidence>
<dbReference type="EMBL" id="JAMXWF010000037">
    <property type="protein sequence ID" value="MDQ6411933.1"/>
    <property type="molecule type" value="Genomic_DNA"/>
</dbReference>
<evidence type="ECO:0000313" key="4">
    <source>
        <dbReference type="Proteomes" id="UP001242288"/>
    </source>
</evidence>
<accession>A0AAP5BI26</accession>
<organism evidence="2 4">
    <name type="scientific">Paraburkholderia madseniana</name>
    <dbReference type="NCBI Taxonomy" id="2599607"/>
    <lineage>
        <taxon>Bacteria</taxon>
        <taxon>Pseudomonadati</taxon>
        <taxon>Pseudomonadota</taxon>
        <taxon>Betaproteobacteria</taxon>
        <taxon>Burkholderiales</taxon>
        <taxon>Burkholderiaceae</taxon>
        <taxon>Paraburkholderia</taxon>
    </lineage>
</organism>